<dbReference type="Proteomes" id="UP001166585">
    <property type="component" value="Unassembled WGS sequence"/>
</dbReference>
<organism evidence="3 4">
    <name type="scientific">Ancylobacter radicis</name>
    <dbReference type="NCBI Taxonomy" id="2836179"/>
    <lineage>
        <taxon>Bacteria</taxon>
        <taxon>Pseudomonadati</taxon>
        <taxon>Pseudomonadota</taxon>
        <taxon>Alphaproteobacteria</taxon>
        <taxon>Hyphomicrobiales</taxon>
        <taxon>Xanthobacteraceae</taxon>
        <taxon>Ancylobacter</taxon>
    </lineage>
</organism>
<evidence type="ECO:0000256" key="1">
    <source>
        <dbReference type="SAM" id="MobiDB-lite"/>
    </source>
</evidence>
<dbReference type="RefSeq" id="WP_213757211.1">
    <property type="nucleotide sequence ID" value="NZ_JAHCQH010000023.1"/>
</dbReference>
<feature type="transmembrane region" description="Helical" evidence="2">
    <location>
        <begin position="195"/>
        <end position="214"/>
    </location>
</feature>
<accession>A0ABS5RC61</accession>
<feature type="compositionally biased region" description="Basic and acidic residues" evidence="1">
    <location>
        <begin position="170"/>
        <end position="182"/>
    </location>
</feature>
<keyword evidence="4" id="KW-1185">Reference proteome</keyword>
<evidence type="ECO:0000313" key="3">
    <source>
        <dbReference type="EMBL" id="MBS9479250.1"/>
    </source>
</evidence>
<comment type="caution">
    <text evidence="3">The sequence shown here is derived from an EMBL/GenBank/DDBJ whole genome shotgun (WGS) entry which is preliminary data.</text>
</comment>
<keyword evidence="2" id="KW-0812">Transmembrane</keyword>
<proteinExistence type="predicted"/>
<name>A0ABS5RC61_9HYPH</name>
<keyword evidence="2" id="KW-1133">Transmembrane helix</keyword>
<evidence type="ECO:0000313" key="4">
    <source>
        <dbReference type="Proteomes" id="UP001166585"/>
    </source>
</evidence>
<gene>
    <name evidence="3" type="ORF">KIP89_19255</name>
</gene>
<evidence type="ECO:0000256" key="2">
    <source>
        <dbReference type="SAM" id="Phobius"/>
    </source>
</evidence>
<evidence type="ECO:0008006" key="5">
    <source>
        <dbReference type="Google" id="ProtNLM"/>
    </source>
</evidence>
<protein>
    <recommendedName>
        <fullName evidence="5">Histidine kinase</fullName>
    </recommendedName>
</protein>
<feature type="region of interest" description="Disordered" evidence="1">
    <location>
        <begin position="66"/>
        <end position="190"/>
    </location>
</feature>
<keyword evidence="2" id="KW-0472">Membrane</keyword>
<reference evidence="3" key="1">
    <citation type="submission" date="2021-05" db="EMBL/GenBank/DDBJ databases">
        <authorList>
            <person name="Sun Q."/>
            <person name="Inoue M."/>
        </authorList>
    </citation>
    <scope>NUCLEOTIDE SEQUENCE</scope>
    <source>
        <strain evidence="3">VKM B-3255</strain>
    </source>
</reference>
<sequence length="464" mass="48855">MADYYPLLARALGGLPDRSEAGRRTVYDRARRALLTQLRNADPPLREEDIDREQRSLEEAIRRLEQDYAAADDPVPASTGPAPDEGEPVVATPEPAPMLNATPPRVPQAAREAFSAPRRSSVATAESDDDELTALAARRPGRGTDADDPALSATDDFSSVRSDGAGPDAFDPRMTGERHPASEDEETGKGKRGRLIAIALVLLLVVAGAVVGFSQRATIVAMMNGGSASGPAPVAEPDVAAPSAPEVTKSNDRIAQAAPEASRAAPAAPQGAGVGVAQRAVMFEESAGGGEQSLQQYVGSVVWSAETFQGEGGTGPDIGIRAVVTIPDRNVKVVLRLRRNQDPGIPASHIIEVQFELPPNFDLGNAGTVPGMRAKASEGAQGVPLIGLPVRVAPGYFLIGLSSLDADRQRNLSLLITRNFLDLPVVFENGRRAILVLEKGVPGDQAFREVYSKWGLPVPSATAN</sequence>
<dbReference type="EMBL" id="JAHCQH010000023">
    <property type="protein sequence ID" value="MBS9479250.1"/>
    <property type="molecule type" value="Genomic_DNA"/>
</dbReference>